<dbReference type="InterPro" id="IPR012901">
    <property type="entry name" value="CARME"/>
</dbReference>
<evidence type="ECO:0000256" key="1">
    <source>
        <dbReference type="ARBA" id="ARBA00010086"/>
    </source>
</evidence>
<gene>
    <name evidence="6" type="ORF">FRACYDRAFT_263932</name>
</gene>
<protein>
    <recommendedName>
        <fullName evidence="2">carnosine N-methyltransferase</fullName>
        <ecNumber evidence="2">2.1.1.22</ecNumber>
    </recommendedName>
</protein>
<evidence type="ECO:0000256" key="2">
    <source>
        <dbReference type="ARBA" id="ARBA00012003"/>
    </source>
</evidence>
<dbReference type="Gene3D" id="3.40.50.150">
    <property type="entry name" value="Vaccinia Virus protein VP39"/>
    <property type="match status" value="1"/>
</dbReference>
<evidence type="ECO:0000313" key="6">
    <source>
        <dbReference type="EMBL" id="OEU10038.1"/>
    </source>
</evidence>
<dbReference type="PANTHER" id="PTHR12303:SF6">
    <property type="entry name" value="CARNOSINE N-METHYLTRANSFERASE"/>
    <property type="match status" value="1"/>
</dbReference>
<keyword evidence="5" id="KW-0949">S-adenosyl-L-methionine</keyword>
<dbReference type="OrthoDB" id="978at2759"/>
<dbReference type="EC" id="2.1.1.22" evidence="2"/>
<dbReference type="AlphaFoldDB" id="A0A1E7EVJ8"/>
<dbReference type="KEGG" id="fcy:FRACYDRAFT_263932"/>
<dbReference type="GO" id="GO:0030735">
    <property type="term" value="F:carnosine N-methyltransferase activity"/>
    <property type="evidence" value="ECO:0007669"/>
    <property type="project" value="UniProtKB-EC"/>
</dbReference>
<proteinExistence type="inferred from homology"/>
<dbReference type="InterPro" id="IPR029063">
    <property type="entry name" value="SAM-dependent_MTases_sf"/>
</dbReference>
<dbReference type="Proteomes" id="UP000095751">
    <property type="component" value="Unassembled WGS sequence"/>
</dbReference>
<dbReference type="EMBL" id="KV784373">
    <property type="protein sequence ID" value="OEU10038.1"/>
    <property type="molecule type" value="Genomic_DNA"/>
</dbReference>
<dbReference type="PANTHER" id="PTHR12303">
    <property type="entry name" value="CARNOSINE N-METHYLTRANSFERASE"/>
    <property type="match status" value="1"/>
</dbReference>
<evidence type="ECO:0000256" key="5">
    <source>
        <dbReference type="ARBA" id="ARBA00022691"/>
    </source>
</evidence>
<dbReference type="Pfam" id="PF07942">
    <property type="entry name" value="CARME"/>
    <property type="match status" value="1"/>
</dbReference>
<evidence type="ECO:0000313" key="7">
    <source>
        <dbReference type="Proteomes" id="UP000095751"/>
    </source>
</evidence>
<dbReference type="GO" id="GO:0032259">
    <property type="term" value="P:methylation"/>
    <property type="evidence" value="ECO:0007669"/>
    <property type="project" value="UniProtKB-KW"/>
</dbReference>
<sequence length="413" mass="47065">MVKDNDDEESRHFESVCASYRQYSNFATSQWTNHEYRLQELSESHRNLLPAGLRIDTPEYSKRYKDYKEAVIRNQFFLDCILRHAGQPHSQQQQQQLDGGYITDDSQKVDATTNTVTDDQMSKISSVLKSLVRDWSADGKIERDTAYEPIKTLIKKYLPLNSARTTIPKILVPGSGVGRLAFDLTSLGYSVQGNDFSLYMLLASDFILNNGGSICSHERPLSICPWLLESRNVHKTTDPLRTIQIPDVDPMIILASSSVDEMIMPDFSMAAGDFVSIYSNSSEAGQWDCVASCFFLDACPNIVETLQVIYNMLKPEGLLVNLGPLLYHWSGPPTRPDDNSMQEYRQRYDQLDDRYFTSIDLCYDDIKEILTNIGFQILEEYSGIECHYTADKLSMMNTNYQCVSFVAQKHSKK</sequence>
<keyword evidence="4" id="KW-0808">Transferase</keyword>
<keyword evidence="7" id="KW-1185">Reference proteome</keyword>
<accession>A0A1E7EVJ8</accession>
<evidence type="ECO:0000256" key="3">
    <source>
        <dbReference type="ARBA" id="ARBA00022603"/>
    </source>
</evidence>
<evidence type="ECO:0000256" key="4">
    <source>
        <dbReference type="ARBA" id="ARBA00022679"/>
    </source>
</evidence>
<organism evidence="6 7">
    <name type="scientific">Fragilariopsis cylindrus CCMP1102</name>
    <dbReference type="NCBI Taxonomy" id="635003"/>
    <lineage>
        <taxon>Eukaryota</taxon>
        <taxon>Sar</taxon>
        <taxon>Stramenopiles</taxon>
        <taxon>Ochrophyta</taxon>
        <taxon>Bacillariophyta</taxon>
        <taxon>Bacillariophyceae</taxon>
        <taxon>Bacillariophycidae</taxon>
        <taxon>Bacillariales</taxon>
        <taxon>Bacillariaceae</taxon>
        <taxon>Fragilariopsis</taxon>
    </lineage>
</organism>
<dbReference type="SMART" id="SM01296">
    <property type="entry name" value="N2227"/>
    <property type="match status" value="1"/>
</dbReference>
<dbReference type="InParanoid" id="A0A1E7EVJ8"/>
<keyword evidence="3" id="KW-0489">Methyltransferase</keyword>
<comment type="similarity">
    <text evidence="1">Belongs to the carnosine N-methyltransferase family.</text>
</comment>
<name>A0A1E7EVJ8_9STRA</name>
<dbReference type="SUPFAM" id="SSF53335">
    <property type="entry name" value="S-adenosyl-L-methionine-dependent methyltransferases"/>
    <property type="match status" value="1"/>
</dbReference>
<reference evidence="6 7" key="1">
    <citation type="submission" date="2016-09" db="EMBL/GenBank/DDBJ databases">
        <title>Extensive genetic diversity and differential bi-allelic expression allows diatom success in the polar Southern Ocean.</title>
        <authorList>
            <consortium name="DOE Joint Genome Institute"/>
            <person name="Mock T."/>
            <person name="Otillar R.P."/>
            <person name="Strauss J."/>
            <person name="Dupont C."/>
            <person name="Frickenhaus S."/>
            <person name="Maumus F."/>
            <person name="Mcmullan M."/>
            <person name="Sanges R."/>
            <person name="Schmutz J."/>
            <person name="Toseland A."/>
            <person name="Valas R."/>
            <person name="Veluchamy A."/>
            <person name="Ward B.J."/>
            <person name="Allen A."/>
            <person name="Barry K."/>
            <person name="Falciatore A."/>
            <person name="Ferrante M."/>
            <person name="Fortunato A.E."/>
            <person name="Gloeckner G."/>
            <person name="Gruber A."/>
            <person name="Hipkin R."/>
            <person name="Janech M."/>
            <person name="Kroth P."/>
            <person name="Leese F."/>
            <person name="Lindquist E."/>
            <person name="Lyon B.R."/>
            <person name="Martin J."/>
            <person name="Mayer C."/>
            <person name="Parker M."/>
            <person name="Quesneville H."/>
            <person name="Raymond J."/>
            <person name="Uhlig C."/>
            <person name="Valentin K.U."/>
            <person name="Worden A.Z."/>
            <person name="Armbrust E.V."/>
            <person name="Bowler C."/>
            <person name="Green B."/>
            <person name="Moulton V."/>
            <person name="Van Oosterhout C."/>
            <person name="Grigoriev I."/>
        </authorList>
    </citation>
    <scope>NUCLEOTIDE SEQUENCE [LARGE SCALE GENOMIC DNA]</scope>
    <source>
        <strain evidence="6 7">CCMP1102</strain>
    </source>
</reference>